<feature type="compositionally biased region" description="Polar residues" evidence="1">
    <location>
        <begin position="388"/>
        <end position="399"/>
    </location>
</feature>
<dbReference type="EMBL" id="JAUEPO010000004">
    <property type="protein sequence ID" value="KAK3324179.1"/>
    <property type="molecule type" value="Genomic_DNA"/>
</dbReference>
<feature type="transmembrane region" description="Helical" evidence="2">
    <location>
        <begin position="873"/>
        <end position="893"/>
    </location>
</feature>
<feature type="compositionally biased region" description="Pro residues" evidence="1">
    <location>
        <begin position="621"/>
        <end position="631"/>
    </location>
</feature>
<feature type="region of interest" description="Disordered" evidence="1">
    <location>
        <begin position="615"/>
        <end position="721"/>
    </location>
</feature>
<keyword evidence="2" id="KW-0472">Membrane</keyword>
<reference evidence="3" key="1">
    <citation type="journal article" date="2023" name="Mol. Phylogenet. Evol.">
        <title>Genome-scale phylogeny and comparative genomics of the fungal order Sordariales.</title>
        <authorList>
            <person name="Hensen N."/>
            <person name="Bonometti L."/>
            <person name="Westerberg I."/>
            <person name="Brannstrom I.O."/>
            <person name="Guillou S."/>
            <person name="Cros-Aarteil S."/>
            <person name="Calhoun S."/>
            <person name="Haridas S."/>
            <person name="Kuo A."/>
            <person name="Mondo S."/>
            <person name="Pangilinan J."/>
            <person name="Riley R."/>
            <person name="LaButti K."/>
            <person name="Andreopoulos B."/>
            <person name="Lipzen A."/>
            <person name="Chen C."/>
            <person name="Yan M."/>
            <person name="Daum C."/>
            <person name="Ng V."/>
            <person name="Clum A."/>
            <person name="Steindorff A."/>
            <person name="Ohm R.A."/>
            <person name="Martin F."/>
            <person name="Silar P."/>
            <person name="Natvig D.O."/>
            <person name="Lalanne C."/>
            <person name="Gautier V."/>
            <person name="Ament-Velasquez S.L."/>
            <person name="Kruys A."/>
            <person name="Hutchinson M.I."/>
            <person name="Powell A.J."/>
            <person name="Barry K."/>
            <person name="Miller A.N."/>
            <person name="Grigoriev I.V."/>
            <person name="Debuchy R."/>
            <person name="Gladieux P."/>
            <person name="Hiltunen Thoren M."/>
            <person name="Johannesson H."/>
        </authorList>
    </citation>
    <scope>NUCLEOTIDE SEQUENCE</scope>
    <source>
        <strain evidence="3">SMH4131-1</strain>
    </source>
</reference>
<feature type="region of interest" description="Disordered" evidence="1">
    <location>
        <begin position="346"/>
        <end position="419"/>
    </location>
</feature>
<evidence type="ECO:0000256" key="2">
    <source>
        <dbReference type="SAM" id="Phobius"/>
    </source>
</evidence>
<feature type="region of interest" description="Disordered" evidence="1">
    <location>
        <begin position="786"/>
        <end position="815"/>
    </location>
</feature>
<feature type="region of interest" description="Disordered" evidence="1">
    <location>
        <begin position="300"/>
        <end position="334"/>
    </location>
</feature>
<keyword evidence="2" id="KW-1133">Transmembrane helix</keyword>
<feature type="region of interest" description="Disordered" evidence="1">
    <location>
        <begin position="1"/>
        <end position="95"/>
    </location>
</feature>
<reference evidence="3" key="2">
    <citation type="submission" date="2023-06" db="EMBL/GenBank/DDBJ databases">
        <authorList>
            <consortium name="Lawrence Berkeley National Laboratory"/>
            <person name="Haridas S."/>
            <person name="Hensen N."/>
            <person name="Bonometti L."/>
            <person name="Westerberg I."/>
            <person name="Brannstrom I.O."/>
            <person name="Guillou S."/>
            <person name="Cros-Aarteil S."/>
            <person name="Calhoun S."/>
            <person name="Kuo A."/>
            <person name="Mondo S."/>
            <person name="Pangilinan J."/>
            <person name="Riley R."/>
            <person name="Labutti K."/>
            <person name="Andreopoulos B."/>
            <person name="Lipzen A."/>
            <person name="Chen C."/>
            <person name="Yanf M."/>
            <person name="Daum C."/>
            <person name="Ng V."/>
            <person name="Clum A."/>
            <person name="Steindorff A."/>
            <person name="Ohm R."/>
            <person name="Martin F."/>
            <person name="Silar P."/>
            <person name="Natvig D."/>
            <person name="Lalanne C."/>
            <person name="Gautier V."/>
            <person name="Ament-Velasquez S.L."/>
            <person name="Kruys A."/>
            <person name="Hutchinson M.I."/>
            <person name="Powell A.J."/>
            <person name="Barry K."/>
            <person name="Miller A.N."/>
            <person name="Grigoriev I.V."/>
            <person name="Debuchy R."/>
            <person name="Gladieux P."/>
            <person name="Thoren M.H."/>
            <person name="Johannesson H."/>
        </authorList>
    </citation>
    <scope>NUCLEOTIDE SEQUENCE</scope>
    <source>
        <strain evidence="3">SMH4131-1</strain>
    </source>
</reference>
<accession>A0AAE0IFT1</accession>
<organism evidence="3 4">
    <name type="scientific">Cercophora scortea</name>
    <dbReference type="NCBI Taxonomy" id="314031"/>
    <lineage>
        <taxon>Eukaryota</taxon>
        <taxon>Fungi</taxon>
        <taxon>Dikarya</taxon>
        <taxon>Ascomycota</taxon>
        <taxon>Pezizomycotina</taxon>
        <taxon>Sordariomycetes</taxon>
        <taxon>Sordariomycetidae</taxon>
        <taxon>Sordariales</taxon>
        <taxon>Lasiosphaeriaceae</taxon>
        <taxon>Cercophora</taxon>
    </lineage>
</organism>
<feature type="compositionally biased region" description="Polar residues" evidence="1">
    <location>
        <begin position="71"/>
        <end position="94"/>
    </location>
</feature>
<comment type="caution">
    <text evidence="3">The sequence shown here is derived from an EMBL/GenBank/DDBJ whole genome shotgun (WGS) entry which is preliminary data.</text>
</comment>
<evidence type="ECO:0000313" key="3">
    <source>
        <dbReference type="EMBL" id="KAK3324179.1"/>
    </source>
</evidence>
<evidence type="ECO:0000256" key="1">
    <source>
        <dbReference type="SAM" id="MobiDB-lite"/>
    </source>
</evidence>
<evidence type="ECO:0000313" key="4">
    <source>
        <dbReference type="Proteomes" id="UP001286456"/>
    </source>
</evidence>
<name>A0AAE0IFT1_9PEZI</name>
<feature type="region of interest" description="Disordered" evidence="1">
    <location>
        <begin position="255"/>
        <end position="277"/>
    </location>
</feature>
<dbReference type="AlphaFoldDB" id="A0AAE0IFT1"/>
<feature type="compositionally biased region" description="Low complexity" evidence="1">
    <location>
        <begin position="1"/>
        <end position="19"/>
    </location>
</feature>
<sequence length="910" mass="97653">MASFTRAGGRSSRKSSSSALHLGDEGVSENVKSPPRGSDKPTSPNARNIATSVTSFFSKLRPSKRPERGGTTIQFESLAVQTTNRRQSTGSLDNNEADFIPPGLWNMPIAIPRRSQSISSRIAANVPATTAVELPASPVSDIPAGVSNSSHISSIRGAIPSRKPLPKAAPTPADQDPVKSSDRARELFLAKQEARRQRRTLKESSDFLGVTGVNPYTGEMDVLTPTTSSDELRPAADPYLAGLARKAEDAQEAYELAKREAQQKREQAKHDKIERHKDAIRLAQQRVKWRRETLQWSSVAEPNLSPIPQSQKSSASQSSGSTTIHRKPSSFLGLREAATNQRRLTLEEPKANTGPAVETQQENQQQQHQHQPQHQSSSQESDGSQASVISSPSETTTFRLRSPPSIPVRLGPTLKDTSPVKTLTRVPKRNPIRSLMNSMPKDFQVGPKPRRLIDMPIPQPHGQRSLLGQPLPRIPSGRILELENQNPSDLWANTLIGDLGNLEPRFDEERETDGRSLTTSRSACTLTTITTGYEPSLPRPEADRGCEEKASRLSEGRAMAAWMAPLKPALPLSLDGPPSNACLDLLASPPGGMRQSVWPSLDCLPPPTLEIATVESTPKMGSPPQPSPPPASVTTLASEAPPTADCKRQVRHVSSSRTELRKTMRTSKEQQTAESSISSLMCTSTSPLGRPSSSRTISSISSTGSSIGSGSGSGSNRTNATLVPGDAELDLAMVQGAARTAYVQHVIVTPAAAKLVSCGAGTGARKKASPEAVSDRSRDRHGFARAGEDGEEVMGAAPPPQPPAQGRLAPPGGTGGTGGRFIAQGQVGLALLQELVQLVPVRAFWKLVRPVFDPRSALRKRYARGQSTGEDCIVWLLAWVFVLVAGSAVLWVVKAVVWMCGVLGKIVPGF</sequence>
<proteinExistence type="predicted"/>
<keyword evidence="4" id="KW-1185">Reference proteome</keyword>
<feature type="compositionally biased region" description="Basic and acidic residues" evidence="1">
    <location>
        <begin position="658"/>
        <end position="668"/>
    </location>
</feature>
<protein>
    <submittedName>
        <fullName evidence="3">Uncharacterized protein</fullName>
    </submittedName>
</protein>
<feature type="region of interest" description="Disordered" evidence="1">
    <location>
        <begin position="761"/>
        <end position="780"/>
    </location>
</feature>
<keyword evidence="2" id="KW-0812">Transmembrane</keyword>
<feature type="compositionally biased region" description="Low complexity" evidence="1">
    <location>
        <begin position="360"/>
        <end position="387"/>
    </location>
</feature>
<feature type="compositionally biased region" description="Low complexity" evidence="1">
    <location>
        <begin position="675"/>
        <end position="706"/>
    </location>
</feature>
<dbReference type="Proteomes" id="UP001286456">
    <property type="component" value="Unassembled WGS sequence"/>
</dbReference>
<feature type="compositionally biased region" description="Low complexity" evidence="1">
    <location>
        <begin position="309"/>
        <end position="321"/>
    </location>
</feature>
<gene>
    <name evidence="3" type="ORF">B0T19DRAFT_224087</name>
</gene>
<feature type="region of interest" description="Disordered" evidence="1">
    <location>
        <begin position="157"/>
        <end position="182"/>
    </location>
</feature>
<feature type="compositionally biased region" description="Polar residues" evidence="1">
    <location>
        <begin position="40"/>
        <end position="57"/>
    </location>
</feature>